<evidence type="ECO:0000259" key="6">
    <source>
        <dbReference type="PROSITE" id="PS50977"/>
    </source>
</evidence>
<comment type="caution">
    <text evidence="7">The sequence shown here is derived from an EMBL/GenBank/DDBJ whole genome shotgun (WGS) entry which is preliminary data.</text>
</comment>
<feature type="region of interest" description="Disordered" evidence="5">
    <location>
        <begin position="82"/>
        <end position="140"/>
    </location>
</feature>
<accession>A0A429Z1I6</accession>
<feature type="domain" description="HTH tetR-type" evidence="6">
    <location>
        <begin position="146"/>
        <end position="206"/>
    </location>
</feature>
<dbReference type="Proteomes" id="UP000278398">
    <property type="component" value="Unassembled WGS sequence"/>
</dbReference>
<dbReference type="GO" id="GO:0000976">
    <property type="term" value="F:transcription cis-regulatory region binding"/>
    <property type="evidence" value="ECO:0007669"/>
    <property type="project" value="TreeGrafter"/>
</dbReference>
<dbReference type="PANTHER" id="PTHR30055:SF234">
    <property type="entry name" value="HTH-TYPE TRANSCRIPTIONAL REGULATOR BETI"/>
    <property type="match status" value="1"/>
</dbReference>
<proteinExistence type="predicted"/>
<evidence type="ECO:0000256" key="2">
    <source>
        <dbReference type="ARBA" id="ARBA00023125"/>
    </source>
</evidence>
<dbReference type="InterPro" id="IPR050109">
    <property type="entry name" value="HTH-type_TetR-like_transc_reg"/>
</dbReference>
<evidence type="ECO:0000256" key="5">
    <source>
        <dbReference type="SAM" id="MobiDB-lite"/>
    </source>
</evidence>
<dbReference type="Pfam" id="PF09209">
    <property type="entry name" value="CecR_C"/>
    <property type="match status" value="1"/>
</dbReference>
<feature type="compositionally biased region" description="Low complexity" evidence="5">
    <location>
        <begin position="1"/>
        <end position="17"/>
    </location>
</feature>
<dbReference type="SUPFAM" id="SSF46689">
    <property type="entry name" value="Homeodomain-like"/>
    <property type="match status" value="1"/>
</dbReference>
<name>A0A429Z1I6_9HYPH</name>
<dbReference type="InterPro" id="IPR015292">
    <property type="entry name" value="Tscrpt_reg_YbiH_C"/>
</dbReference>
<keyword evidence="2 4" id="KW-0238">DNA-binding</keyword>
<dbReference type="SUPFAM" id="SSF48498">
    <property type="entry name" value="Tetracyclin repressor-like, C-terminal domain"/>
    <property type="match status" value="1"/>
</dbReference>
<feature type="region of interest" description="Disordered" evidence="5">
    <location>
        <begin position="1"/>
        <end position="23"/>
    </location>
</feature>
<evidence type="ECO:0000256" key="3">
    <source>
        <dbReference type="ARBA" id="ARBA00023163"/>
    </source>
</evidence>
<evidence type="ECO:0000256" key="1">
    <source>
        <dbReference type="ARBA" id="ARBA00023015"/>
    </source>
</evidence>
<keyword evidence="3" id="KW-0804">Transcription</keyword>
<sequence length="357" mass="38292">MVVPRAAADAPRASGAAAPGGGALAQRGLHLSRRLARFGGRWRCGRKFRPRLAWDRGNARGSARDGASSHFRIAVSWTSRGLSRDRTVGRSGRPTGARDRVTRPGVCLSSAPSTAGVNHVNDHEPKTTNPSLAPDASRDATASGADQTRFALIQAALNLFGRKGFDGTSTREIATVAKANIGSIAYHFGGKEGLRCACAEHIVETVNAIARHALGQAASVLSDPMDRETARSMLHAVVERFVVTVVCNPQAVPFVQFVLRELAHPTSALERIYGGVFEPNHKRFCMLWEKATGRPADSEATMLTVFTVVGQVMYFRIAREAVKRRMGWTELGPAEGRAIAATVCANIDAMLAAARKD</sequence>
<dbReference type="AlphaFoldDB" id="A0A429Z1I6"/>
<gene>
    <name evidence="7" type="ORF">EJC49_04945</name>
</gene>
<protein>
    <submittedName>
        <fullName evidence="7">DUF1956 domain-containing protein</fullName>
    </submittedName>
</protein>
<dbReference type="Gene3D" id="1.10.10.60">
    <property type="entry name" value="Homeodomain-like"/>
    <property type="match status" value="1"/>
</dbReference>
<dbReference type="PANTHER" id="PTHR30055">
    <property type="entry name" value="HTH-TYPE TRANSCRIPTIONAL REGULATOR RUTR"/>
    <property type="match status" value="1"/>
</dbReference>
<feature type="DNA-binding region" description="H-T-H motif" evidence="4">
    <location>
        <begin position="169"/>
        <end position="188"/>
    </location>
</feature>
<dbReference type="EMBL" id="RWKW01000015">
    <property type="protein sequence ID" value="RST87575.1"/>
    <property type="molecule type" value="Genomic_DNA"/>
</dbReference>
<dbReference type="Pfam" id="PF00440">
    <property type="entry name" value="TetR_N"/>
    <property type="match status" value="1"/>
</dbReference>
<keyword evidence="8" id="KW-1185">Reference proteome</keyword>
<evidence type="ECO:0000313" key="8">
    <source>
        <dbReference type="Proteomes" id="UP000278398"/>
    </source>
</evidence>
<dbReference type="InterPro" id="IPR009057">
    <property type="entry name" value="Homeodomain-like_sf"/>
</dbReference>
<dbReference type="PROSITE" id="PS50977">
    <property type="entry name" value="HTH_TETR_2"/>
    <property type="match status" value="1"/>
</dbReference>
<organism evidence="7 8">
    <name type="scientific">Aquibium carbonis</name>
    <dbReference type="NCBI Taxonomy" id="2495581"/>
    <lineage>
        <taxon>Bacteria</taxon>
        <taxon>Pseudomonadati</taxon>
        <taxon>Pseudomonadota</taxon>
        <taxon>Alphaproteobacteria</taxon>
        <taxon>Hyphomicrobiales</taxon>
        <taxon>Phyllobacteriaceae</taxon>
        <taxon>Aquibium</taxon>
    </lineage>
</organism>
<dbReference type="InterPro" id="IPR036271">
    <property type="entry name" value="Tet_transcr_reg_TetR-rel_C_sf"/>
</dbReference>
<dbReference type="InterPro" id="IPR001647">
    <property type="entry name" value="HTH_TetR"/>
</dbReference>
<keyword evidence="1" id="KW-0805">Transcription regulation</keyword>
<evidence type="ECO:0000256" key="4">
    <source>
        <dbReference type="PROSITE-ProRule" id="PRU00335"/>
    </source>
</evidence>
<dbReference type="GO" id="GO:0003700">
    <property type="term" value="F:DNA-binding transcription factor activity"/>
    <property type="evidence" value="ECO:0007669"/>
    <property type="project" value="TreeGrafter"/>
</dbReference>
<evidence type="ECO:0000313" key="7">
    <source>
        <dbReference type="EMBL" id="RST87575.1"/>
    </source>
</evidence>
<dbReference type="Gene3D" id="1.10.357.10">
    <property type="entry name" value="Tetracycline Repressor, domain 2"/>
    <property type="match status" value="1"/>
</dbReference>
<reference evidence="7 8" key="1">
    <citation type="submission" date="2018-12" db="EMBL/GenBank/DDBJ databases">
        <title>Mesorhizobium carbonis sp. nov., isolated from coal mine water.</title>
        <authorList>
            <person name="Xin W."/>
            <person name="Xu Z."/>
            <person name="Xiang F."/>
            <person name="Zhang J."/>
            <person name="Xi L."/>
            <person name="Liu J."/>
        </authorList>
    </citation>
    <scope>NUCLEOTIDE SEQUENCE [LARGE SCALE GENOMIC DNA]</scope>
    <source>
        <strain evidence="7 8">B2.3</strain>
    </source>
</reference>
<dbReference type="OrthoDB" id="2356263at2"/>